<proteinExistence type="predicted"/>
<organism evidence="1 2">
    <name type="scientific">Mollisia scopiformis</name>
    <name type="common">Conifer needle endophyte fungus</name>
    <name type="synonym">Phialocephala scopiformis</name>
    <dbReference type="NCBI Taxonomy" id="149040"/>
    <lineage>
        <taxon>Eukaryota</taxon>
        <taxon>Fungi</taxon>
        <taxon>Dikarya</taxon>
        <taxon>Ascomycota</taxon>
        <taxon>Pezizomycotina</taxon>
        <taxon>Leotiomycetes</taxon>
        <taxon>Helotiales</taxon>
        <taxon>Mollisiaceae</taxon>
        <taxon>Mollisia</taxon>
    </lineage>
</organism>
<evidence type="ECO:0008006" key="3">
    <source>
        <dbReference type="Google" id="ProtNLM"/>
    </source>
</evidence>
<evidence type="ECO:0000313" key="1">
    <source>
        <dbReference type="EMBL" id="KUJ12325.1"/>
    </source>
</evidence>
<protein>
    <recommendedName>
        <fullName evidence="3">Glyoxalase-like domain-containing protein</fullName>
    </recommendedName>
</protein>
<dbReference type="GeneID" id="28819443"/>
<dbReference type="InterPro" id="IPR029068">
    <property type="entry name" value="Glyas_Bleomycin-R_OHBP_Dase"/>
</dbReference>
<dbReference type="OrthoDB" id="4179687at2759"/>
<sequence>MAPSPTRLRQIALVAADLDRARQLLTRVIGTEVIFEDPAVAQWGLKNFLVPIGGDIIEVVSPFRPDTPASRQLSKRGDGGYMIIMQTLDANARNRYIEEHKLAKVIFCHELEESVCIQYHPKGIKGGVIPELDSHHPSTSYPNPILERFSPWHAAGPPSAYTAYSAGMKRHSGLHLLSVALRLAPGDRDTSAAAEQWEGIFGVSKGKREGEIEFTNATMSFIPGEQEKSEGIVEIVIGVEGQERLSGIQRRATEEGLKFTDSGCIDMLGIRWRFLQVAPDEIVKSRI</sequence>
<name>A0A194WWK1_MOLSC</name>
<dbReference type="Gene3D" id="3.10.180.10">
    <property type="entry name" value="2,3-Dihydroxybiphenyl 1,2-Dioxygenase, domain 1"/>
    <property type="match status" value="1"/>
</dbReference>
<gene>
    <name evidence="1" type="ORF">LY89DRAFT_592825</name>
</gene>
<dbReference type="RefSeq" id="XP_018066680.1">
    <property type="nucleotide sequence ID" value="XM_018209717.1"/>
</dbReference>
<dbReference type="InParanoid" id="A0A194WWK1"/>
<dbReference type="SUPFAM" id="SSF54593">
    <property type="entry name" value="Glyoxalase/Bleomycin resistance protein/Dihydroxybiphenyl dioxygenase"/>
    <property type="match status" value="1"/>
</dbReference>
<keyword evidence="2" id="KW-1185">Reference proteome</keyword>
<accession>A0A194WWK1</accession>
<dbReference type="Proteomes" id="UP000070700">
    <property type="component" value="Unassembled WGS sequence"/>
</dbReference>
<dbReference type="KEGG" id="psco:LY89DRAFT_592825"/>
<dbReference type="AlphaFoldDB" id="A0A194WWK1"/>
<dbReference type="EMBL" id="KQ947424">
    <property type="protein sequence ID" value="KUJ12325.1"/>
    <property type="molecule type" value="Genomic_DNA"/>
</dbReference>
<evidence type="ECO:0000313" key="2">
    <source>
        <dbReference type="Proteomes" id="UP000070700"/>
    </source>
</evidence>
<reference evidence="1 2" key="1">
    <citation type="submission" date="2015-10" db="EMBL/GenBank/DDBJ databases">
        <title>Full genome of DAOMC 229536 Phialocephala scopiformis, a fungal endophyte of spruce producing the potent anti-insectan compound rugulosin.</title>
        <authorList>
            <consortium name="DOE Joint Genome Institute"/>
            <person name="Walker A.K."/>
            <person name="Frasz S.L."/>
            <person name="Seifert K.A."/>
            <person name="Miller J.D."/>
            <person name="Mondo S.J."/>
            <person name="Labutti K."/>
            <person name="Lipzen A."/>
            <person name="Dockter R."/>
            <person name="Kennedy M."/>
            <person name="Grigoriev I.V."/>
            <person name="Spatafora J.W."/>
        </authorList>
    </citation>
    <scope>NUCLEOTIDE SEQUENCE [LARGE SCALE GENOMIC DNA]</scope>
    <source>
        <strain evidence="1 2">CBS 120377</strain>
    </source>
</reference>